<dbReference type="AlphaFoldDB" id="A0AAV7TRU1"/>
<comment type="caution">
    <text evidence="1">The sequence shown here is derived from an EMBL/GenBank/DDBJ whole genome shotgun (WGS) entry which is preliminary data.</text>
</comment>
<name>A0AAV7TRU1_PLEWA</name>
<keyword evidence="2" id="KW-1185">Reference proteome</keyword>
<evidence type="ECO:0000313" key="1">
    <source>
        <dbReference type="EMBL" id="KAJ1178433.1"/>
    </source>
</evidence>
<evidence type="ECO:0000313" key="2">
    <source>
        <dbReference type="Proteomes" id="UP001066276"/>
    </source>
</evidence>
<sequence>MKEGGGVMGDEYDMLEVQRISKTGVSRYHRSQCGHSPDISSSTCMKLSTSCRMQLCEQEAVHLFVPRKHLHFYMFPGKKRKKKTAVRDGA</sequence>
<reference evidence="1" key="1">
    <citation type="journal article" date="2022" name="bioRxiv">
        <title>Sequencing and chromosome-scale assembly of the giantPleurodeles waltlgenome.</title>
        <authorList>
            <person name="Brown T."/>
            <person name="Elewa A."/>
            <person name="Iarovenko S."/>
            <person name="Subramanian E."/>
            <person name="Araus A.J."/>
            <person name="Petzold A."/>
            <person name="Susuki M."/>
            <person name="Suzuki K.-i.T."/>
            <person name="Hayashi T."/>
            <person name="Toyoda A."/>
            <person name="Oliveira C."/>
            <person name="Osipova E."/>
            <person name="Leigh N.D."/>
            <person name="Simon A."/>
            <person name="Yun M.H."/>
        </authorList>
    </citation>
    <scope>NUCLEOTIDE SEQUENCE</scope>
    <source>
        <strain evidence="1">20211129_DDA</strain>
        <tissue evidence="1">Liver</tissue>
    </source>
</reference>
<organism evidence="1 2">
    <name type="scientific">Pleurodeles waltl</name>
    <name type="common">Iberian ribbed newt</name>
    <dbReference type="NCBI Taxonomy" id="8319"/>
    <lineage>
        <taxon>Eukaryota</taxon>
        <taxon>Metazoa</taxon>
        <taxon>Chordata</taxon>
        <taxon>Craniata</taxon>
        <taxon>Vertebrata</taxon>
        <taxon>Euteleostomi</taxon>
        <taxon>Amphibia</taxon>
        <taxon>Batrachia</taxon>
        <taxon>Caudata</taxon>
        <taxon>Salamandroidea</taxon>
        <taxon>Salamandridae</taxon>
        <taxon>Pleurodelinae</taxon>
        <taxon>Pleurodeles</taxon>
    </lineage>
</organism>
<dbReference type="Proteomes" id="UP001066276">
    <property type="component" value="Chromosome 3_2"/>
</dbReference>
<dbReference type="EMBL" id="JANPWB010000006">
    <property type="protein sequence ID" value="KAJ1178433.1"/>
    <property type="molecule type" value="Genomic_DNA"/>
</dbReference>
<protein>
    <submittedName>
        <fullName evidence="1">Uncharacterized protein</fullName>
    </submittedName>
</protein>
<accession>A0AAV7TRU1</accession>
<proteinExistence type="predicted"/>
<gene>
    <name evidence="1" type="ORF">NDU88_003679</name>
</gene>